<dbReference type="InterPro" id="IPR000873">
    <property type="entry name" value="AMP-dep_synth/lig_dom"/>
</dbReference>
<evidence type="ECO:0000313" key="11">
    <source>
        <dbReference type="Proteomes" id="UP001059617"/>
    </source>
</evidence>
<dbReference type="InterPro" id="IPR023213">
    <property type="entry name" value="CAT-like_dom_sf"/>
</dbReference>
<dbReference type="Gene3D" id="3.40.50.1820">
    <property type="entry name" value="alpha/beta hydrolase"/>
    <property type="match status" value="1"/>
</dbReference>
<dbReference type="Proteomes" id="UP001059617">
    <property type="component" value="Chromosome"/>
</dbReference>
<dbReference type="InterPro" id="IPR045851">
    <property type="entry name" value="AMP-bd_C_sf"/>
</dbReference>
<protein>
    <recommendedName>
        <fullName evidence="4">Phenyloxazoline synthase MbtB</fullName>
    </recommendedName>
    <alternativeName>
        <fullName evidence="8">Mycobactin synthetase protein B</fullName>
    </alternativeName>
</protein>
<dbReference type="Gene3D" id="3.30.300.30">
    <property type="match status" value="2"/>
</dbReference>
<dbReference type="Gene3D" id="3.30.559.10">
    <property type="entry name" value="Chloramphenicol acetyltransferase-like domain"/>
    <property type="match status" value="1"/>
</dbReference>
<evidence type="ECO:0000256" key="7">
    <source>
        <dbReference type="ARBA" id="ARBA00022598"/>
    </source>
</evidence>
<feature type="domain" description="Carrier" evidence="9">
    <location>
        <begin position="553"/>
        <end position="628"/>
    </location>
</feature>
<dbReference type="RefSeq" id="WP_259857889.1">
    <property type="nucleotide sequence ID" value="NZ_BAAAST010000172.1"/>
</dbReference>
<evidence type="ECO:0000256" key="8">
    <source>
        <dbReference type="ARBA" id="ARBA00033440"/>
    </source>
</evidence>
<dbReference type="NCBIfam" id="TIGR01733">
    <property type="entry name" value="AA-adenyl-dom"/>
    <property type="match status" value="2"/>
</dbReference>
<dbReference type="Gene3D" id="3.40.50.12780">
    <property type="entry name" value="N-terminal domain of ligase-like"/>
    <property type="match status" value="1"/>
</dbReference>
<dbReference type="PROSITE" id="PS50075">
    <property type="entry name" value="CARRIER"/>
    <property type="match status" value="2"/>
</dbReference>
<organism evidence="10 11">
    <name type="scientific">Dactylosporangium fulvum</name>
    <dbReference type="NCBI Taxonomy" id="53359"/>
    <lineage>
        <taxon>Bacteria</taxon>
        <taxon>Bacillati</taxon>
        <taxon>Actinomycetota</taxon>
        <taxon>Actinomycetes</taxon>
        <taxon>Micromonosporales</taxon>
        <taxon>Micromonosporaceae</taxon>
        <taxon>Dactylosporangium</taxon>
    </lineage>
</organism>
<name>A0ABY5VTH7_9ACTN</name>
<reference evidence="10" key="1">
    <citation type="submission" date="2021-04" db="EMBL/GenBank/DDBJ databases">
        <authorList>
            <person name="Hartkoorn R.C."/>
            <person name="Beaudoing E."/>
            <person name="Hot D."/>
        </authorList>
    </citation>
    <scope>NUCLEOTIDE SEQUENCE</scope>
    <source>
        <strain evidence="10">NRRL B-16292</strain>
    </source>
</reference>
<dbReference type="PROSITE" id="PS00455">
    <property type="entry name" value="AMP_BINDING"/>
    <property type="match status" value="2"/>
</dbReference>
<evidence type="ECO:0000313" key="10">
    <source>
        <dbReference type="EMBL" id="UWP80131.1"/>
    </source>
</evidence>
<dbReference type="Pfam" id="PF00501">
    <property type="entry name" value="AMP-binding"/>
    <property type="match status" value="2"/>
</dbReference>
<dbReference type="InterPro" id="IPR057737">
    <property type="entry name" value="Condensation_MtbB-like"/>
</dbReference>
<dbReference type="InterPro" id="IPR020845">
    <property type="entry name" value="AMP-binding_CS"/>
</dbReference>
<keyword evidence="7" id="KW-0436">Ligase</keyword>
<dbReference type="InterPro" id="IPR009081">
    <property type="entry name" value="PP-bd_ACP"/>
</dbReference>
<dbReference type="InterPro" id="IPR001242">
    <property type="entry name" value="Condensation_dom"/>
</dbReference>
<proteinExistence type="inferred from homology"/>
<evidence type="ECO:0000256" key="3">
    <source>
        <dbReference type="ARBA" id="ARBA00007380"/>
    </source>
</evidence>
<dbReference type="Pfam" id="PF00668">
    <property type="entry name" value="Condensation"/>
    <property type="match status" value="1"/>
</dbReference>
<dbReference type="PANTHER" id="PTHR45527:SF10">
    <property type="entry name" value="PYOCHELIN SYNTHASE PCHF"/>
    <property type="match status" value="1"/>
</dbReference>
<dbReference type="InterPro" id="IPR010071">
    <property type="entry name" value="AA_adenyl_dom"/>
</dbReference>
<sequence>MPDPSTPATGHRDLTGAERRRQVVEWNDTAATVDPAFWPDLMRRAAARRPDAVAVVQDGRTLTFGEFDDLANRLAGHLATLGVAAGSRVGVCLERSWEHLVAQLAVGKLGATVVLMDPQYPADRLAFMLTDSGAAAVVTRRAYADRLEIPHGCTAVAVGGPSHPATDGSWPQGPATDPGGTVTAQTVCHISYTSGSTGVPKAVLQRHGPLRNLVHVLTRECGLDADARGTWLCSPGLGMVQVDPLPVLAAGGAVHIPPAGVAASAERLRDWLATHRVTHSLLLTAMAERLWALEPPAGAALRNMRIAGERLRSWPPNDLPYAVTNVYGSAEATVVATCDVTAIGRTLTEDERRDRMPPVGRPVANVRTYVLDPQLHPVPVGVLGELFVSGASLSEGYLNRPEANDAKFLPNPIEEDPYPVLYRTGDVARYWPDGTVEVVGRTDNEIKIRGYRLQPGEIESVLGQQPGVRQAVVTAHEVAPGEQRLVAYVEPDPSAAPLVRELRRALRKRLPPHSVPAAFVVGDLPTTANGKIDRAALPPPPRTRPDMDAAYVAPRDATEAVLADVFSTVLDIDDVGVQDSFLDLGGDSLRGMALLKEVRERFQIDLELSELAQAPGVAQLARIVERKRAAGDETPRWPQVSHDAAGRYEPFPLTPNQEALWIGRGDAVDLGDVGAHGYFEWEQDRLDADRFRAAWRRLVARHDMLRVVIRPDGTQVVLPEAVDDGLTVQDLRHLPVSEAERCALATREEMSHQVIDCATWPLFDARVTLLPDATADSHADGPGPTAGSRARLHFGLDMLNLDAWSAFSVLFPELIELYEDPDTTLPALDITFRDYVLGTRRVADTAAYRRSRDYWLSRLDTLPAAPDLPMRAAPDGVVRFSRFEHAVEPAEWGRLQRLASTMGVTRNCLLVAAFAEVLRTWSGHERFTLNFPIFDRMDLHPHVERLVGDFTNTVLVAVEKVDGTFEERARDIQEQLWRDLEHRHFAGVDVLRELARRQDGPLRPAMPIVVTSLLGQPPRRQVSALGREVYGISQTPQVLIDLQIREIDDVLHIKWDYLAELFPPGMIAAMFDAYRTLLRRLAEDDGRRHTERFALLPAEQWKVRAAVNDTAGPAPQVLLHDLLALQADRRPDAPAVITTGRRLSFAELRSEASRVGRRLRELGAAPGRLVGVVMDKGWEQYVAVYGTLVAGAAYLPIDPAVPPERLAYLLDNGEVDLVLTQPALADTRPWPERVTVLTVGTDFDDADDAPLDSVQQPGDLAYVIYTSGSTGEPKGVMVDHRGAVNHVLDINRRLGTGPDDRALAVAGLYFDMSVYDVFGILAAGGAAVLPDAARRTEPDHWATLVPAESVTFWAAVPALMEMAVDRVETRRSDALASLRHVVLAGDWIPLDLPDRLRAVAPDVRVYSCGGPTETINWSIIHPIGAVDPGWASIPYGRPTTNQRYHILDQRLEHRPVWVPGEMYVSSEVGLAQGYWRDERLTREKFFRLPGTGERVYATGDIGRYLPDGDIEILGRDDAQVKVQGYRIELGEVEAALQRCDQVQRAVVVAPRDANGRRHLTAFAAGHPHRPAPEPQRLTDHLRQLLPGYMVPMDVRILDALPLTGNGKIDRRALAELAGRPATGDTGADREPTPLDEVLAMIYAEVLGVDRVGITDNFFHLGGDSITGSRLAARIAEAFGVDVSLRTMLTLPTVAEVSAALAADPETGHDCTQLATALVGLTDDDVAGLLDAGAAPRDREPEPRTQKG</sequence>
<dbReference type="EMBL" id="CP073720">
    <property type="protein sequence ID" value="UWP80131.1"/>
    <property type="molecule type" value="Genomic_DNA"/>
</dbReference>
<dbReference type="PROSITE" id="PS00012">
    <property type="entry name" value="PHOSPHOPANTETHEINE"/>
    <property type="match status" value="1"/>
</dbReference>
<dbReference type="InterPro" id="IPR029058">
    <property type="entry name" value="AB_hydrolase_fold"/>
</dbReference>
<comment type="cofactor">
    <cofactor evidence="1">
        <name>pantetheine 4'-phosphate</name>
        <dbReference type="ChEBI" id="CHEBI:47942"/>
    </cofactor>
</comment>
<dbReference type="PANTHER" id="PTHR45527">
    <property type="entry name" value="NONRIBOSOMAL PEPTIDE SYNTHETASE"/>
    <property type="match status" value="1"/>
</dbReference>
<evidence type="ECO:0000256" key="6">
    <source>
        <dbReference type="ARBA" id="ARBA00022553"/>
    </source>
</evidence>
<feature type="domain" description="Carrier" evidence="9">
    <location>
        <begin position="1629"/>
        <end position="1704"/>
    </location>
</feature>
<evidence type="ECO:0000256" key="5">
    <source>
        <dbReference type="ARBA" id="ARBA00022450"/>
    </source>
</evidence>
<dbReference type="SUPFAM" id="SSF56801">
    <property type="entry name" value="Acetyl-CoA synthetase-like"/>
    <property type="match status" value="2"/>
</dbReference>
<dbReference type="SUPFAM" id="SSF47336">
    <property type="entry name" value="ACP-like"/>
    <property type="match status" value="2"/>
</dbReference>
<dbReference type="InterPro" id="IPR025110">
    <property type="entry name" value="AMP-bd_C"/>
</dbReference>
<dbReference type="Gene3D" id="2.30.38.10">
    <property type="entry name" value="Luciferase, Domain 3"/>
    <property type="match status" value="1"/>
</dbReference>
<evidence type="ECO:0000256" key="2">
    <source>
        <dbReference type="ARBA" id="ARBA00005102"/>
    </source>
</evidence>
<dbReference type="Gene3D" id="3.30.559.30">
    <property type="entry name" value="Nonribosomal peptide synthetase, condensation domain"/>
    <property type="match status" value="1"/>
</dbReference>
<dbReference type="Gene3D" id="3.40.50.980">
    <property type="match status" value="2"/>
</dbReference>
<keyword evidence="5" id="KW-0596">Phosphopantetheine</keyword>
<dbReference type="Pfam" id="PF00550">
    <property type="entry name" value="PP-binding"/>
    <property type="match status" value="2"/>
</dbReference>
<evidence type="ECO:0000256" key="1">
    <source>
        <dbReference type="ARBA" id="ARBA00001957"/>
    </source>
</evidence>
<comment type="similarity">
    <text evidence="3">Belongs to the ATP-dependent AMP-binding enzyme family. MbtB subfamily.</text>
</comment>
<dbReference type="SUPFAM" id="SSF52777">
    <property type="entry name" value="CoA-dependent acyltransferases"/>
    <property type="match status" value="2"/>
</dbReference>
<accession>A0ABY5VTH7</accession>
<dbReference type="InterPro" id="IPR036736">
    <property type="entry name" value="ACP-like_sf"/>
</dbReference>
<dbReference type="CDD" id="cd19535">
    <property type="entry name" value="Cyc_NRPS"/>
    <property type="match status" value="1"/>
</dbReference>
<comment type="pathway">
    <text evidence="2">Siderophore biosynthesis; mycobactin biosynthesis.</text>
</comment>
<evidence type="ECO:0000259" key="9">
    <source>
        <dbReference type="PROSITE" id="PS50075"/>
    </source>
</evidence>
<dbReference type="SMART" id="SM00823">
    <property type="entry name" value="PKS_PP"/>
    <property type="match status" value="2"/>
</dbReference>
<dbReference type="InterPro" id="IPR006162">
    <property type="entry name" value="Ppantetheine_attach_site"/>
</dbReference>
<dbReference type="InterPro" id="IPR042099">
    <property type="entry name" value="ANL_N_sf"/>
</dbReference>
<dbReference type="Pfam" id="PF13193">
    <property type="entry name" value="AMP-binding_C"/>
    <property type="match status" value="2"/>
</dbReference>
<dbReference type="Gene3D" id="1.10.1200.10">
    <property type="entry name" value="ACP-like"/>
    <property type="match status" value="1"/>
</dbReference>
<gene>
    <name evidence="10" type="ORF">Dfulv_33890</name>
</gene>
<reference evidence="10" key="2">
    <citation type="submission" date="2022-09" db="EMBL/GenBank/DDBJ databases">
        <title>Biosynthetic gene clusters of Dactylosporangioum fulvum.</title>
        <authorList>
            <person name="Caradec T."/>
        </authorList>
    </citation>
    <scope>NUCLEOTIDE SEQUENCE</scope>
    <source>
        <strain evidence="10">NRRL B-16292</strain>
    </source>
</reference>
<dbReference type="CDD" id="cd05930">
    <property type="entry name" value="A_NRPS"/>
    <property type="match status" value="1"/>
</dbReference>
<evidence type="ECO:0000256" key="4">
    <source>
        <dbReference type="ARBA" id="ARBA00016743"/>
    </source>
</evidence>
<keyword evidence="6" id="KW-0597">Phosphoprotein</keyword>
<dbReference type="InterPro" id="IPR020806">
    <property type="entry name" value="PKS_PP-bd"/>
</dbReference>
<keyword evidence="11" id="KW-1185">Reference proteome</keyword>